<gene>
    <name evidence="2" type="ORF">CLOSTMETH_03032</name>
</gene>
<dbReference type="Proteomes" id="UP000003340">
    <property type="component" value="Unassembled WGS sequence"/>
</dbReference>
<name>C0EGN9_9FIRM</name>
<reference evidence="2 3" key="2">
    <citation type="submission" date="2009-02" db="EMBL/GenBank/DDBJ databases">
        <title>Draft genome sequence of Clostridium methylpentosum (DSM 5476).</title>
        <authorList>
            <person name="Sudarsanam P."/>
            <person name="Ley R."/>
            <person name="Guruge J."/>
            <person name="Turnbaugh P.J."/>
            <person name="Mahowald M."/>
            <person name="Liep D."/>
            <person name="Gordon J."/>
        </authorList>
    </citation>
    <scope>NUCLEOTIDE SEQUENCE [LARGE SCALE GENOMIC DNA]</scope>
    <source>
        <strain evidence="2 3">DSM 5476</strain>
    </source>
</reference>
<dbReference type="AlphaFoldDB" id="C0EGN9"/>
<evidence type="ECO:0000313" key="2">
    <source>
        <dbReference type="EMBL" id="EEG29382.1"/>
    </source>
</evidence>
<dbReference type="EMBL" id="ACEC01000104">
    <property type="protein sequence ID" value="EEG29382.1"/>
    <property type="molecule type" value="Genomic_DNA"/>
</dbReference>
<dbReference type="InterPro" id="IPR001584">
    <property type="entry name" value="Integrase_cat-core"/>
</dbReference>
<dbReference type="HOGENOM" id="CLU_027402_41_9_9"/>
<keyword evidence="3" id="KW-1185">Reference proteome</keyword>
<accession>C0EGN9</accession>
<evidence type="ECO:0000313" key="3">
    <source>
        <dbReference type="Proteomes" id="UP000003340"/>
    </source>
</evidence>
<organism evidence="2 3">
    <name type="scientific">[Clostridium] methylpentosum DSM 5476</name>
    <dbReference type="NCBI Taxonomy" id="537013"/>
    <lineage>
        <taxon>Bacteria</taxon>
        <taxon>Bacillati</taxon>
        <taxon>Bacillota</taxon>
        <taxon>Clostridia</taxon>
        <taxon>Eubacteriales</taxon>
        <taxon>Oscillospiraceae</taxon>
        <taxon>Oscillospiraceae incertae sedis</taxon>
    </lineage>
</organism>
<dbReference type="InterPro" id="IPR012337">
    <property type="entry name" value="RNaseH-like_sf"/>
</dbReference>
<dbReference type="GO" id="GO:0015074">
    <property type="term" value="P:DNA integration"/>
    <property type="evidence" value="ECO:0007669"/>
    <property type="project" value="InterPro"/>
</dbReference>
<dbReference type="SUPFAM" id="SSF53098">
    <property type="entry name" value="Ribonuclease H-like"/>
    <property type="match status" value="1"/>
</dbReference>
<reference evidence="2 3" key="1">
    <citation type="submission" date="2009-01" db="EMBL/GenBank/DDBJ databases">
        <authorList>
            <person name="Fulton L."/>
            <person name="Clifton S."/>
            <person name="Fulton B."/>
            <person name="Xu J."/>
            <person name="Minx P."/>
            <person name="Pepin K.H."/>
            <person name="Johnson M."/>
            <person name="Bhonagiri V."/>
            <person name="Nash W.E."/>
            <person name="Mardis E.R."/>
            <person name="Wilson R.K."/>
        </authorList>
    </citation>
    <scope>NUCLEOTIDE SEQUENCE [LARGE SCALE GENOMIC DNA]</scope>
    <source>
        <strain evidence="2 3">DSM 5476</strain>
    </source>
</reference>
<comment type="caution">
    <text evidence="2">The sequence shown here is derived from an EMBL/GenBank/DDBJ whole genome shotgun (WGS) entry which is preliminary data.</text>
</comment>
<protein>
    <recommendedName>
        <fullName evidence="1">Integrase catalytic domain-containing protein</fullName>
    </recommendedName>
</protein>
<evidence type="ECO:0000259" key="1">
    <source>
        <dbReference type="Pfam" id="PF13333"/>
    </source>
</evidence>
<feature type="domain" description="Integrase catalytic" evidence="1">
    <location>
        <begin position="7"/>
        <end position="61"/>
    </location>
</feature>
<proteinExistence type="predicted"/>
<dbReference type="STRING" id="537013.CLOSTMETH_03032"/>
<dbReference type="Pfam" id="PF13333">
    <property type="entry name" value="rve_2"/>
    <property type="match status" value="1"/>
</dbReference>
<sequence>MDNGTMENFFGRFKVEMFYGEHFQTVDEFINCLKEYIYYYNNERIVSKLKMSPVQYRTHSLAS</sequence>
<dbReference type="eggNOG" id="COG2801">
    <property type="taxonomic scope" value="Bacteria"/>
</dbReference>